<organism evidence="4 5">
    <name type="scientific">Raphidocelis subcapitata</name>
    <dbReference type="NCBI Taxonomy" id="307507"/>
    <lineage>
        <taxon>Eukaryota</taxon>
        <taxon>Viridiplantae</taxon>
        <taxon>Chlorophyta</taxon>
        <taxon>core chlorophytes</taxon>
        <taxon>Chlorophyceae</taxon>
        <taxon>CS clade</taxon>
        <taxon>Sphaeropleales</taxon>
        <taxon>Selenastraceae</taxon>
        <taxon>Raphidocelis</taxon>
    </lineage>
</organism>
<feature type="compositionally biased region" description="Pro residues" evidence="1">
    <location>
        <begin position="200"/>
        <end position="215"/>
    </location>
</feature>
<dbReference type="EMBL" id="BDRX01000085">
    <property type="protein sequence ID" value="GBF96742.1"/>
    <property type="molecule type" value="Genomic_DNA"/>
</dbReference>
<dbReference type="AlphaFoldDB" id="A0A2V0PCR7"/>
<dbReference type="SUPFAM" id="SSF63763">
    <property type="entry name" value="SAND domain-like"/>
    <property type="match status" value="1"/>
</dbReference>
<feature type="compositionally biased region" description="Low complexity" evidence="1">
    <location>
        <begin position="180"/>
        <end position="199"/>
    </location>
</feature>
<evidence type="ECO:0000259" key="3">
    <source>
        <dbReference type="PROSITE" id="PS51011"/>
    </source>
</evidence>
<dbReference type="InterPro" id="IPR036431">
    <property type="entry name" value="ARID_dom_sf"/>
</dbReference>
<dbReference type="SUPFAM" id="SSF46774">
    <property type="entry name" value="ARID-like"/>
    <property type="match status" value="1"/>
</dbReference>
<dbReference type="Pfam" id="PF01388">
    <property type="entry name" value="ARID"/>
    <property type="match status" value="1"/>
</dbReference>
<protein>
    <recommendedName>
        <fullName evidence="6">ARID domain-containing protein</fullName>
    </recommendedName>
</protein>
<feature type="compositionally biased region" description="Pro residues" evidence="1">
    <location>
        <begin position="152"/>
        <end position="162"/>
    </location>
</feature>
<feature type="domain" description="ARID" evidence="3">
    <location>
        <begin position="270"/>
        <end position="363"/>
    </location>
</feature>
<evidence type="ECO:0000256" key="1">
    <source>
        <dbReference type="SAM" id="MobiDB-lite"/>
    </source>
</evidence>
<name>A0A2V0PCR7_9CHLO</name>
<keyword evidence="5" id="KW-1185">Reference proteome</keyword>
<feature type="region of interest" description="Disordered" evidence="1">
    <location>
        <begin position="103"/>
        <end position="215"/>
    </location>
</feature>
<dbReference type="Proteomes" id="UP000247498">
    <property type="component" value="Unassembled WGS sequence"/>
</dbReference>
<evidence type="ECO:0000259" key="2">
    <source>
        <dbReference type="PROSITE" id="PS50864"/>
    </source>
</evidence>
<dbReference type="PROSITE" id="PS50864">
    <property type="entry name" value="SAND"/>
    <property type="match status" value="1"/>
</dbReference>
<dbReference type="InParanoid" id="A0A2V0PCR7"/>
<accession>A0A2V0PCR7</accession>
<dbReference type="OrthoDB" id="515966at2759"/>
<proteinExistence type="predicted"/>
<dbReference type="GO" id="GO:0003677">
    <property type="term" value="F:DNA binding"/>
    <property type="evidence" value="ECO:0007669"/>
    <property type="project" value="InterPro"/>
</dbReference>
<evidence type="ECO:0000313" key="4">
    <source>
        <dbReference type="EMBL" id="GBF96742.1"/>
    </source>
</evidence>
<reference evidence="4 5" key="1">
    <citation type="journal article" date="2018" name="Sci. Rep.">
        <title>Raphidocelis subcapitata (=Pseudokirchneriella subcapitata) provides an insight into genome evolution and environmental adaptations in the Sphaeropleales.</title>
        <authorList>
            <person name="Suzuki S."/>
            <person name="Yamaguchi H."/>
            <person name="Nakajima N."/>
            <person name="Kawachi M."/>
        </authorList>
    </citation>
    <scope>NUCLEOTIDE SEQUENCE [LARGE SCALE GENOMIC DNA]</scope>
    <source>
        <strain evidence="4 5">NIES-35</strain>
    </source>
</reference>
<feature type="domain" description="SAND" evidence="2">
    <location>
        <begin position="10"/>
        <end position="104"/>
    </location>
</feature>
<sequence length="393" mass="39170">MAATPHQAAAPAAPGEHESSISVVCGAARGLMLLPRQRVLMPAAQAGGGGGSGGAGAGGAAVVSPTEFERLGGRGSYKHWRTSIRVAEDGCAIGEWLAARGVASPRPSQQGDGAAAAESSTGASGDSSSEVADVPVSPPGAAASHPSAAASPPGPAASPPDPAAASSSAPPRRPPPPRPAGDALLRTLAEAAAASLSASTPPPPPPPRSGAPPPAADAAVLQVLLAHRAAQQRAEAEKRAASRALFGAAGLPLAKRRRVTRLPGDGDPRVAAMAAYLAGTTQQLPPRHLLPPAAVNPAVAGRAVDLRALFRAVVGRGGHLRVSLTSQWGAVLQQLNLAGAPGAEVATQALYENVLLRFERIYDPDMWLAATGLPSPIALDTALRLRAGSAASV</sequence>
<evidence type="ECO:0008006" key="6">
    <source>
        <dbReference type="Google" id="ProtNLM"/>
    </source>
</evidence>
<gene>
    <name evidence="4" type="ORF">Rsub_09484</name>
</gene>
<dbReference type="Gene3D" id="3.10.390.10">
    <property type="entry name" value="SAND domain-like"/>
    <property type="match status" value="1"/>
</dbReference>
<feature type="compositionally biased region" description="Low complexity" evidence="1">
    <location>
        <begin position="111"/>
        <end position="151"/>
    </location>
</feature>
<dbReference type="CDD" id="cd16100">
    <property type="entry name" value="ARID"/>
    <property type="match status" value="1"/>
</dbReference>
<dbReference type="InterPro" id="IPR010919">
    <property type="entry name" value="SAND-like_dom_sf"/>
</dbReference>
<dbReference type="PROSITE" id="PS51011">
    <property type="entry name" value="ARID"/>
    <property type="match status" value="1"/>
</dbReference>
<comment type="caution">
    <text evidence="4">The sequence shown here is derived from an EMBL/GenBank/DDBJ whole genome shotgun (WGS) entry which is preliminary data.</text>
</comment>
<dbReference type="STRING" id="307507.A0A2V0PCR7"/>
<dbReference type="InterPro" id="IPR001606">
    <property type="entry name" value="ARID_dom"/>
</dbReference>
<evidence type="ECO:0000313" key="5">
    <source>
        <dbReference type="Proteomes" id="UP000247498"/>
    </source>
</evidence>
<dbReference type="InterPro" id="IPR000770">
    <property type="entry name" value="SAND_dom"/>
</dbReference>
<dbReference type="Gene3D" id="1.10.150.60">
    <property type="entry name" value="ARID DNA-binding domain"/>
    <property type="match status" value="1"/>
</dbReference>